<name>A0ACC1HPG2_9FUNG</name>
<evidence type="ECO:0000313" key="1">
    <source>
        <dbReference type="EMBL" id="KAJ1677033.1"/>
    </source>
</evidence>
<protein>
    <submittedName>
        <fullName evidence="1">Uncharacterized protein</fullName>
    </submittedName>
</protein>
<dbReference type="Proteomes" id="UP001145114">
    <property type="component" value="Unassembled WGS sequence"/>
</dbReference>
<evidence type="ECO:0000313" key="2">
    <source>
        <dbReference type="Proteomes" id="UP001145114"/>
    </source>
</evidence>
<feature type="non-terminal residue" evidence="1">
    <location>
        <position position="1"/>
    </location>
</feature>
<gene>
    <name evidence="1" type="ORF">EV182_007018</name>
</gene>
<comment type="caution">
    <text evidence="1">The sequence shown here is derived from an EMBL/GenBank/DDBJ whole genome shotgun (WGS) entry which is preliminary data.</text>
</comment>
<proteinExistence type="predicted"/>
<sequence>LRIIEEASDGSGVYFGANVTLANFQRALHKYISDTASAETTQAMAALLDNLRYFAGRQIRSVATIAGNIATASPISDMNPVLVASGAVITAMSETGGARQIPLTEFFLGYRKTALRPDEVIAKVFVPFTRPGEVVCAYKMAKRQDDDIAIVNAGMRLRIDLTTRKVIEASIAFGGMGPTTVQATKTVEAIVGKTWGLSEAYELVSQVCRDEMRLDYAVPGGMAEYRSTLAASFLFKFWVTSCQRLGIDTEHAKYLEEVKDLEPSLCTSNQTYDDVPDFMTVGHSVPHMSALKQVTGEARYLDDIPPQANELYMGLILATHAHARIRA</sequence>
<dbReference type="EMBL" id="JAMZIH010003110">
    <property type="protein sequence ID" value="KAJ1677033.1"/>
    <property type="molecule type" value="Genomic_DNA"/>
</dbReference>
<organism evidence="1 2">
    <name type="scientific">Spiromyces aspiralis</name>
    <dbReference type="NCBI Taxonomy" id="68401"/>
    <lineage>
        <taxon>Eukaryota</taxon>
        <taxon>Fungi</taxon>
        <taxon>Fungi incertae sedis</taxon>
        <taxon>Zoopagomycota</taxon>
        <taxon>Kickxellomycotina</taxon>
        <taxon>Kickxellomycetes</taxon>
        <taxon>Kickxellales</taxon>
        <taxon>Kickxellaceae</taxon>
        <taxon>Spiromyces</taxon>
    </lineage>
</organism>
<feature type="non-terminal residue" evidence="1">
    <location>
        <position position="327"/>
    </location>
</feature>
<keyword evidence="2" id="KW-1185">Reference proteome</keyword>
<reference evidence="1" key="1">
    <citation type="submission" date="2022-06" db="EMBL/GenBank/DDBJ databases">
        <title>Phylogenomic reconstructions and comparative analyses of Kickxellomycotina fungi.</title>
        <authorList>
            <person name="Reynolds N.K."/>
            <person name="Stajich J.E."/>
            <person name="Barry K."/>
            <person name="Grigoriev I.V."/>
            <person name="Crous P."/>
            <person name="Smith M.E."/>
        </authorList>
    </citation>
    <scope>NUCLEOTIDE SEQUENCE</scope>
    <source>
        <strain evidence="1">RSA 2271</strain>
    </source>
</reference>
<accession>A0ACC1HPG2</accession>